<sequence>MHCADAAAPADVAQSMGARVAQAEAQARQGWQASLAQAETPATGCFHAKYPSMIWESVPCSLATHRMHPMPSARKSNARTTAQAAGLSNAVSDAPSGKVYALKGHGLISQAVGSFPAATGITSVNSDAHPDAYSVQLNSNNATATATCNNHVGCRAWQQFLYGNDGPENSAYILIEYWMNGFGSSCPAGWTSWGTDSCYTVSQTVSVPHYPISQLANFRLTAKAVANGNDSVVFANGADAYSVSAKDTVLDIASVWTSADFNVDGSSSGARAYFNTGTSVTTKLEVTDGTTAAPTCISEGSTTGETNNLIIGSCTVSGGAMPSIQFTGKI</sequence>
<organism evidence="1 2">
    <name type="scientific">Xanthomonas graminis pv. arrhenatheri LMG 727</name>
    <dbReference type="NCBI Taxonomy" id="1195923"/>
    <lineage>
        <taxon>Bacteria</taxon>
        <taxon>Pseudomonadati</taxon>
        <taxon>Pseudomonadota</taxon>
        <taxon>Gammaproteobacteria</taxon>
        <taxon>Lysobacterales</taxon>
        <taxon>Lysobacteraceae</taxon>
        <taxon>Xanthomonas</taxon>
        <taxon>Xanthomonas translucens group</taxon>
        <taxon>Xanthomonas graminis</taxon>
    </lineage>
</organism>
<evidence type="ECO:0000313" key="2">
    <source>
        <dbReference type="Proteomes" id="UP000046187"/>
    </source>
</evidence>
<keyword evidence="2" id="KW-1185">Reference proteome</keyword>
<protein>
    <submittedName>
        <fullName evidence="1">Uncharacterized protein</fullName>
    </submittedName>
</protein>
<dbReference type="Proteomes" id="UP000046187">
    <property type="component" value="Unassembled WGS sequence"/>
</dbReference>
<proteinExistence type="predicted"/>
<name>A0A0K2ZRA1_9XANT</name>
<dbReference type="EMBL" id="CXOI01000037">
    <property type="protein sequence ID" value="CTP88311.1"/>
    <property type="molecule type" value="Genomic_DNA"/>
</dbReference>
<gene>
    <name evidence="1" type="ORF">XTALMG727_2326</name>
</gene>
<evidence type="ECO:0000313" key="1">
    <source>
        <dbReference type="EMBL" id="CTP88311.1"/>
    </source>
</evidence>
<dbReference type="AlphaFoldDB" id="A0A0K2ZRA1"/>
<reference evidence="2" key="1">
    <citation type="submission" date="2015-07" db="EMBL/GenBank/DDBJ databases">
        <authorList>
            <person name="Wibberg D."/>
        </authorList>
    </citation>
    <scope>NUCLEOTIDE SEQUENCE [LARGE SCALE GENOMIC DNA]</scope>
</reference>
<accession>A0A0K2ZRA1</accession>